<dbReference type="InterPro" id="IPR050796">
    <property type="entry name" value="SCF_F-box_component"/>
</dbReference>
<evidence type="ECO:0000313" key="3">
    <source>
        <dbReference type="Proteomes" id="UP000886595"/>
    </source>
</evidence>
<dbReference type="InterPro" id="IPR036047">
    <property type="entry name" value="F-box-like_dom_sf"/>
</dbReference>
<dbReference type="SUPFAM" id="SSF50965">
    <property type="entry name" value="Galactose oxidase, central domain"/>
    <property type="match status" value="1"/>
</dbReference>
<accession>A0A8X7VSC2</accession>
<dbReference type="InterPro" id="IPR011043">
    <property type="entry name" value="Gal_Oxase/kelch_b-propeller"/>
</dbReference>
<dbReference type="Gene3D" id="1.20.1280.50">
    <property type="match status" value="1"/>
</dbReference>
<dbReference type="Proteomes" id="UP000886595">
    <property type="component" value="Unassembled WGS sequence"/>
</dbReference>
<dbReference type="InterPro" id="IPR006527">
    <property type="entry name" value="F-box-assoc_dom_typ1"/>
</dbReference>
<proteinExistence type="predicted"/>
<dbReference type="InterPro" id="IPR001810">
    <property type="entry name" value="F-box_dom"/>
</dbReference>
<dbReference type="CDD" id="cd22157">
    <property type="entry name" value="F-box_AtFBW1-like"/>
    <property type="match status" value="1"/>
</dbReference>
<dbReference type="EMBL" id="JAAMPC010000004">
    <property type="protein sequence ID" value="KAG2316005.1"/>
    <property type="molecule type" value="Genomic_DNA"/>
</dbReference>
<dbReference type="PROSITE" id="PS50181">
    <property type="entry name" value="FBOX"/>
    <property type="match status" value="1"/>
</dbReference>
<dbReference type="Pfam" id="PF07734">
    <property type="entry name" value="FBA_1"/>
    <property type="match status" value="1"/>
</dbReference>
<comment type="caution">
    <text evidence="2">The sequence shown here is derived from an EMBL/GenBank/DDBJ whole genome shotgun (WGS) entry which is preliminary data.</text>
</comment>
<name>A0A8X7VSC2_BRACI</name>
<organism evidence="2 3">
    <name type="scientific">Brassica carinata</name>
    <name type="common">Ethiopian mustard</name>
    <name type="synonym">Abyssinian cabbage</name>
    <dbReference type="NCBI Taxonomy" id="52824"/>
    <lineage>
        <taxon>Eukaryota</taxon>
        <taxon>Viridiplantae</taxon>
        <taxon>Streptophyta</taxon>
        <taxon>Embryophyta</taxon>
        <taxon>Tracheophyta</taxon>
        <taxon>Spermatophyta</taxon>
        <taxon>Magnoliopsida</taxon>
        <taxon>eudicotyledons</taxon>
        <taxon>Gunneridae</taxon>
        <taxon>Pentapetalae</taxon>
        <taxon>rosids</taxon>
        <taxon>malvids</taxon>
        <taxon>Brassicales</taxon>
        <taxon>Brassicaceae</taxon>
        <taxon>Brassiceae</taxon>
        <taxon>Brassica</taxon>
    </lineage>
</organism>
<dbReference type="InterPro" id="IPR017451">
    <property type="entry name" value="F-box-assoc_interact_dom"/>
</dbReference>
<dbReference type="Pfam" id="PF00646">
    <property type="entry name" value="F-box"/>
    <property type="match status" value="1"/>
</dbReference>
<evidence type="ECO:0000313" key="2">
    <source>
        <dbReference type="EMBL" id="KAG2316005.1"/>
    </source>
</evidence>
<reference evidence="2 3" key="1">
    <citation type="submission" date="2020-02" db="EMBL/GenBank/DDBJ databases">
        <authorList>
            <person name="Ma Q."/>
            <person name="Huang Y."/>
            <person name="Song X."/>
            <person name="Pei D."/>
        </authorList>
    </citation>
    <scope>NUCLEOTIDE SEQUENCE [LARGE SCALE GENOMIC DNA]</scope>
    <source>
        <strain evidence="2">Sxm20200214</strain>
        <tissue evidence="2">Leaf</tissue>
    </source>
</reference>
<dbReference type="PANTHER" id="PTHR31672">
    <property type="entry name" value="BNACNNG10540D PROTEIN"/>
    <property type="match status" value="1"/>
</dbReference>
<keyword evidence="3" id="KW-1185">Reference proteome</keyword>
<dbReference type="AlphaFoldDB" id="A0A8X7VSC2"/>
<dbReference type="OrthoDB" id="1113282at2759"/>
<dbReference type="SMART" id="SM00256">
    <property type="entry name" value="FBOX"/>
    <property type="match status" value="1"/>
</dbReference>
<feature type="domain" description="F-box" evidence="1">
    <location>
        <begin position="1"/>
        <end position="43"/>
    </location>
</feature>
<dbReference type="SUPFAM" id="SSF81383">
    <property type="entry name" value="F-box domain"/>
    <property type="match status" value="1"/>
</dbReference>
<gene>
    <name evidence="2" type="ORF">Bca52824_019127</name>
</gene>
<protein>
    <recommendedName>
        <fullName evidence="1">F-box domain-containing protein</fullName>
    </recommendedName>
</protein>
<sequence length="378" mass="43624">MSDLPGDLLTEILSRVSLTSLRALRSTCKTWKALSETHIFGKTNAGRPFLGFMVIDSKLCSMKLDPQGKIRNNGNVVIRPSFKRVRILKQAEICEVFHWDGLLLCVNKGGRWLLVWNPYLRQLRWIQTRDKLHAAYMYGLGYVNSNNNRNHKILRLLDVTRSTELGPLFDIYDFNSDSWRVLDNYTGFWVIESGVSLKGNAYFLAGETCFGEFDFKGQFFLLCFDFTAERFGQRLVLPFGACLSSVKSVVLSRVRDEQLVVLRQRQGDQVMDIWITTRIEPNAASWSRFLRVEMRLLRFVAVSFFIDEEKKLALVSGFFIDSKTKHRRAYIIEERGNIKKVNIGKAGEPGKRLVFSCYAPSLVQLQINGWGKRKERDY</sequence>
<dbReference type="NCBIfam" id="TIGR01640">
    <property type="entry name" value="F_box_assoc_1"/>
    <property type="match status" value="1"/>
</dbReference>
<evidence type="ECO:0000259" key="1">
    <source>
        <dbReference type="PROSITE" id="PS50181"/>
    </source>
</evidence>
<dbReference type="PANTHER" id="PTHR31672:SF13">
    <property type="entry name" value="F-BOX PROTEIN CPR30-LIKE"/>
    <property type="match status" value="1"/>
</dbReference>